<dbReference type="AlphaFoldDB" id="A0A9P4TJG4"/>
<evidence type="ECO:0000256" key="6">
    <source>
        <dbReference type="SAM" id="MobiDB-lite"/>
    </source>
</evidence>
<evidence type="ECO:0000259" key="7">
    <source>
        <dbReference type="Pfam" id="PF20684"/>
    </source>
</evidence>
<dbReference type="EMBL" id="SWKU01000006">
    <property type="protein sequence ID" value="KAF3006079.1"/>
    <property type="molecule type" value="Genomic_DNA"/>
</dbReference>
<dbReference type="PANTHER" id="PTHR33048">
    <property type="entry name" value="PTH11-LIKE INTEGRAL MEMBRANE PROTEIN (AFU_ORTHOLOGUE AFUA_5G11245)"/>
    <property type="match status" value="1"/>
</dbReference>
<keyword evidence="2" id="KW-0812">Transmembrane</keyword>
<dbReference type="InterPro" id="IPR052337">
    <property type="entry name" value="SAT4-like"/>
</dbReference>
<gene>
    <name evidence="8" type="ORF">E8E13_011053</name>
</gene>
<sequence length="153" mass="16944">MSLGILTAVTSIIRSHYLDLLVSQDFSYEAYKSIIWSAVDSSMSIVAISMPVLRVILQRAVSSAVGTYLNESRKESRFENSKAARSGTNTSSKQFSSAKQTLDSVDLSNRSSKGYLELDDFMVDKTTARATVLSKEQHSKPNPSQHKAIQRFT</sequence>
<evidence type="ECO:0000313" key="8">
    <source>
        <dbReference type="EMBL" id="KAF3006079.1"/>
    </source>
</evidence>
<comment type="caution">
    <text evidence="8">The sequence shown here is derived from an EMBL/GenBank/DDBJ whole genome shotgun (WGS) entry which is preliminary data.</text>
</comment>
<proteinExistence type="inferred from homology"/>
<feature type="region of interest" description="Disordered" evidence="6">
    <location>
        <begin position="70"/>
        <end position="104"/>
    </location>
</feature>
<feature type="region of interest" description="Disordered" evidence="6">
    <location>
        <begin position="132"/>
        <end position="153"/>
    </location>
</feature>
<organism evidence="8 9">
    <name type="scientific">Curvularia kusanoi</name>
    <name type="common">Cochliobolus kusanoi</name>
    <dbReference type="NCBI Taxonomy" id="90978"/>
    <lineage>
        <taxon>Eukaryota</taxon>
        <taxon>Fungi</taxon>
        <taxon>Dikarya</taxon>
        <taxon>Ascomycota</taxon>
        <taxon>Pezizomycotina</taxon>
        <taxon>Dothideomycetes</taxon>
        <taxon>Pleosporomycetidae</taxon>
        <taxon>Pleosporales</taxon>
        <taxon>Pleosporineae</taxon>
        <taxon>Pleosporaceae</taxon>
        <taxon>Curvularia</taxon>
    </lineage>
</organism>
<evidence type="ECO:0000256" key="4">
    <source>
        <dbReference type="ARBA" id="ARBA00023136"/>
    </source>
</evidence>
<dbReference type="Pfam" id="PF20684">
    <property type="entry name" value="Fung_rhodopsin"/>
    <property type="match status" value="1"/>
</dbReference>
<keyword evidence="3" id="KW-1133">Transmembrane helix</keyword>
<evidence type="ECO:0000313" key="9">
    <source>
        <dbReference type="Proteomes" id="UP000801428"/>
    </source>
</evidence>
<protein>
    <recommendedName>
        <fullName evidence="7">Rhodopsin domain-containing protein</fullName>
    </recommendedName>
</protein>
<name>A0A9P4TJG4_CURKU</name>
<evidence type="ECO:0000256" key="3">
    <source>
        <dbReference type="ARBA" id="ARBA00022989"/>
    </source>
</evidence>
<dbReference type="GO" id="GO:0016020">
    <property type="term" value="C:membrane"/>
    <property type="evidence" value="ECO:0007669"/>
    <property type="project" value="UniProtKB-SubCell"/>
</dbReference>
<evidence type="ECO:0000256" key="1">
    <source>
        <dbReference type="ARBA" id="ARBA00004141"/>
    </source>
</evidence>
<dbReference type="OrthoDB" id="5417887at2759"/>
<feature type="domain" description="Rhodopsin" evidence="7">
    <location>
        <begin position="2"/>
        <end position="59"/>
    </location>
</feature>
<evidence type="ECO:0000256" key="5">
    <source>
        <dbReference type="ARBA" id="ARBA00038359"/>
    </source>
</evidence>
<evidence type="ECO:0000256" key="2">
    <source>
        <dbReference type="ARBA" id="ARBA00022692"/>
    </source>
</evidence>
<dbReference type="Proteomes" id="UP000801428">
    <property type="component" value="Unassembled WGS sequence"/>
</dbReference>
<feature type="compositionally biased region" description="Basic and acidic residues" evidence="6">
    <location>
        <begin position="71"/>
        <end position="82"/>
    </location>
</feature>
<feature type="compositionally biased region" description="Polar residues" evidence="6">
    <location>
        <begin position="140"/>
        <end position="153"/>
    </location>
</feature>
<dbReference type="PANTHER" id="PTHR33048:SF42">
    <property type="entry name" value="INTEGRAL MEMBRANE PROTEIN"/>
    <property type="match status" value="1"/>
</dbReference>
<dbReference type="InterPro" id="IPR049326">
    <property type="entry name" value="Rhodopsin_dom_fungi"/>
</dbReference>
<comment type="subcellular location">
    <subcellularLocation>
        <location evidence="1">Membrane</location>
        <topology evidence="1">Multi-pass membrane protein</topology>
    </subcellularLocation>
</comment>
<keyword evidence="9" id="KW-1185">Reference proteome</keyword>
<comment type="similarity">
    <text evidence="5">Belongs to the SAT4 family.</text>
</comment>
<feature type="compositionally biased region" description="Polar residues" evidence="6">
    <location>
        <begin position="86"/>
        <end position="104"/>
    </location>
</feature>
<reference evidence="8" key="1">
    <citation type="submission" date="2019-04" db="EMBL/GenBank/DDBJ databases">
        <title>Sequencing of skin fungus with MAO and IRED activity.</title>
        <authorList>
            <person name="Marsaioli A.J."/>
            <person name="Bonatto J.M.C."/>
            <person name="Reis Junior O."/>
        </authorList>
    </citation>
    <scope>NUCLEOTIDE SEQUENCE</scope>
    <source>
        <strain evidence="8">30M1</strain>
    </source>
</reference>
<keyword evidence="4" id="KW-0472">Membrane</keyword>
<accession>A0A9P4TJG4</accession>